<evidence type="ECO:0000256" key="1">
    <source>
        <dbReference type="SAM" id="Phobius"/>
    </source>
</evidence>
<accession>A0A0H2X6Q7</accession>
<evidence type="ECO:0000313" key="2">
    <source>
        <dbReference type="EMBL" id="AAY48229.1"/>
    </source>
</evidence>
<dbReference type="KEGG" id="xcb:XC_1159"/>
<evidence type="ECO:0000313" key="3">
    <source>
        <dbReference type="Proteomes" id="UP000000420"/>
    </source>
</evidence>
<organism evidence="2 3">
    <name type="scientific">Xanthomonas campestris pv. campestris (strain 8004)</name>
    <dbReference type="NCBI Taxonomy" id="314565"/>
    <lineage>
        <taxon>Bacteria</taxon>
        <taxon>Pseudomonadati</taxon>
        <taxon>Pseudomonadota</taxon>
        <taxon>Gammaproteobacteria</taxon>
        <taxon>Lysobacterales</taxon>
        <taxon>Lysobacteraceae</taxon>
        <taxon>Xanthomonas</taxon>
    </lineage>
</organism>
<dbReference type="HOGENOM" id="CLU_204066_0_0_6"/>
<dbReference type="Proteomes" id="UP000000420">
    <property type="component" value="Chromosome"/>
</dbReference>
<protein>
    <submittedName>
        <fullName evidence="2">Uncharacterized protein</fullName>
    </submittedName>
</protein>
<proteinExistence type="predicted"/>
<keyword evidence="1" id="KW-0812">Transmembrane</keyword>
<dbReference type="AlphaFoldDB" id="A0A0H2X6Q7"/>
<keyword evidence="1" id="KW-1133">Transmembrane helix</keyword>
<reference evidence="2 3" key="1">
    <citation type="journal article" date="2005" name="Genome Res.">
        <title>Comparative and functional genomic analyses of the pathogenicity of phytopathogen Xanthomonas campestris pv. campestris.</title>
        <authorList>
            <person name="Qian W."/>
            <person name="Jia Y."/>
            <person name="Ren S.X."/>
            <person name="He Y.Q."/>
            <person name="Feng J.X."/>
            <person name="Lu L.F."/>
            <person name="Sun Q."/>
            <person name="Ying G."/>
            <person name="Tang D.J."/>
            <person name="Tang H."/>
            <person name="Wu W."/>
            <person name="Hao P."/>
            <person name="Wang L."/>
            <person name="Jiang B.L."/>
            <person name="Zeng S."/>
            <person name="Gu W.Y."/>
            <person name="Lu G."/>
            <person name="Rong L."/>
            <person name="Tian Y."/>
            <person name="Yao Z."/>
            <person name="Fu G."/>
            <person name="Chen B."/>
            <person name="Fang R."/>
            <person name="Qiang B."/>
            <person name="Chen Z."/>
            <person name="Zhao G.P."/>
            <person name="Tang J.L."/>
            <person name="He C."/>
        </authorList>
    </citation>
    <scope>NUCLEOTIDE SEQUENCE [LARGE SCALE GENOMIC DNA]</scope>
    <source>
        <strain evidence="2 3">8004</strain>
    </source>
</reference>
<sequence length="48" mass="5482">MQRLAVEFQEIHMGDNSFLSPAFVILVVGIIAVVVWLVTRAKKKRNKK</sequence>
<feature type="transmembrane region" description="Helical" evidence="1">
    <location>
        <begin position="18"/>
        <end position="38"/>
    </location>
</feature>
<keyword evidence="1" id="KW-0472">Membrane</keyword>
<gene>
    <name evidence="2" type="ordered locus">XC_1159</name>
</gene>
<name>A0A0H2X6Q7_XANC8</name>
<dbReference type="EMBL" id="CP000050">
    <property type="protein sequence ID" value="AAY48229.1"/>
    <property type="molecule type" value="Genomic_DNA"/>
</dbReference>